<dbReference type="EMBL" id="JAUSUZ010000001">
    <property type="protein sequence ID" value="MDQ0363850.1"/>
    <property type="molecule type" value="Genomic_DNA"/>
</dbReference>
<keyword evidence="3 5" id="KW-1133">Transmembrane helix</keyword>
<sequence>MRIVYWILAALLAAFYVYAGGVKVVQSQEALLPMMAWVAQTPMPLVRTIGVLELLGAAGLLLPPLTGILPRLAVAAAAGLSLIQVGGIITHLSRGEAGDIGLNIVLLLASAVTAWLAATHLGTGARNGAARGIAAVVLLAGGLAGADLARDDPAAASAAPGAPHPQASWRDRTPMPQARAEVGVAAPDGRVYVAGGTVQQGDAEPVYASTLVTSYDLRTGR</sequence>
<feature type="transmembrane region" description="Helical" evidence="5">
    <location>
        <begin position="43"/>
        <end position="62"/>
    </location>
</feature>
<evidence type="ECO:0000256" key="1">
    <source>
        <dbReference type="ARBA" id="ARBA00004141"/>
    </source>
</evidence>
<proteinExistence type="predicted"/>
<feature type="transmembrane region" description="Helical" evidence="5">
    <location>
        <begin position="100"/>
        <end position="118"/>
    </location>
</feature>
<dbReference type="InterPro" id="IPR015915">
    <property type="entry name" value="Kelch-typ_b-propeller"/>
</dbReference>
<gene>
    <name evidence="6" type="ORF">J2S42_000519</name>
</gene>
<name>A0AAE3VVQ6_9ACTN</name>
<accession>A0AAE3VVQ6</accession>
<dbReference type="AlphaFoldDB" id="A0AAE3VVQ6"/>
<evidence type="ECO:0000313" key="7">
    <source>
        <dbReference type="Proteomes" id="UP001240236"/>
    </source>
</evidence>
<dbReference type="Gene3D" id="2.120.10.80">
    <property type="entry name" value="Kelch-type beta propeller"/>
    <property type="match status" value="1"/>
</dbReference>
<reference evidence="6 7" key="1">
    <citation type="submission" date="2023-07" db="EMBL/GenBank/DDBJ databases">
        <title>Sequencing the genomes of 1000 actinobacteria strains.</title>
        <authorList>
            <person name="Klenk H.-P."/>
        </authorList>
    </citation>
    <scope>NUCLEOTIDE SEQUENCE [LARGE SCALE GENOMIC DNA]</scope>
    <source>
        <strain evidence="6 7">DSM 44709</strain>
    </source>
</reference>
<comment type="subcellular location">
    <subcellularLocation>
        <location evidence="1">Membrane</location>
        <topology evidence="1">Multi-pass membrane protein</topology>
    </subcellularLocation>
</comment>
<protein>
    <recommendedName>
        <fullName evidence="8">DoxX family protein</fullName>
    </recommendedName>
</protein>
<keyword evidence="2 5" id="KW-0812">Transmembrane</keyword>
<organism evidence="6 7">
    <name type="scientific">Catenuloplanes indicus</name>
    <dbReference type="NCBI Taxonomy" id="137267"/>
    <lineage>
        <taxon>Bacteria</taxon>
        <taxon>Bacillati</taxon>
        <taxon>Actinomycetota</taxon>
        <taxon>Actinomycetes</taxon>
        <taxon>Micromonosporales</taxon>
        <taxon>Micromonosporaceae</taxon>
        <taxon>Catenuloplanes</taxon>
    </lineage>
</organism>
<dbReference type="RefSeq" id="WP_307234797.1">
    <property type="nucleotide sequence ID" value="NZ_JAUSUZ010000001.1"/>
</dbReference>
<evidence type="ECO:0000256" key="3">
    <source>
        <dbReference type="ARBA" id="ARBA00022989"/>
    </source>
</evidence>
<dbReference type="Pfam" id="PF13564">
    <property type="entry name" value="DoxX_2"/>
    <property type="match status" value="1"/>
</dbReference>
<keyword evidence="7" id="KW-1185">Reference proteome</keyword>
<keyword evidence="4 5" id="KW-0472">Membrane</keyword>
<evidence type="ECO:0000313" key="6">
    <source>
        <dbReference type="EMBL" id="MDQ0363850.1"/>
    </source>
</evidence>
<feature type="transmembrane region" description="Helical" evidence="5">
    <location>
        <begin position="74"/>
        <end position="94"/>
    </location>
</feature>
<evidence type="ECO:0000256" key="4">
    <source>
        <dbReference type="ARBA" id="ARBA00023136"/>
    </source>
</evidence>
<dbReference type="SUPFAM" id="SSF117281">
    <property type="entry name" value="Kelch motif"/>
    <property type="match status" value="1"/>
</dbReference>
<comment type="caution">
    <text evidence="6">The sequence shown here is derived from an EMBL/GenBank/DDBJ whole genome shotgun (WGS) entry which is preliminary data.</text>
</comment>
<dbReference type="GO" id="GO:0016020">
    <property type="term" value="C:membrane"/>
    <property type="evidence" value="ECO:0007669"/>
    <property type="project" value="UniProtKB-SubCell"/>
</dbReference>
<evidence type="ECO:0008006" key="8">
    <source>
        <dbReference type="Google" id="ProtNLM"/>
    </source>
</evidence>
<evidence type="ECO:0000256" key="2">
    <source>
        <dbReference type="ARBA" id="ARBA00022692"/>
    </source>
</evidence>
<dbReference type="InterPro" id="IPR032808">
    <property type="entry name" value="DoxX"/>
</dbReference>
<evidence type="ECO:0000256" key="5">
    <source>
        <dbReference type="SAM" id="Phobius"/>
    </source>
</evidence>
<dbReference type="Proteomes" id="UP001240236">
    <property type="component" value="Unassembled WGS sequence"/>
</dbReference>